<keyword evidence="4" id="KW-0233">DNA recombination</keyword>
<dbReference type="InterPro" id="IPR038488">
    <property type="entry name" value="Integrase_DNA-bd_sf"/>
</dbReference>
<proteinExistence type="inferred from homology"/>
<organism evidence="6 7">
    <name type="scientific">Microbulbifer marinus</name>
    <dbReference type="NCBI Taxonomy" id="658218"/>
    <lineage>
        <taxon>Bacteria</taxon>
        <taxon>Pseudomonadati</taxon>
        <taxon>Pseudomonadota</taxon>
        <taxon>Gammaproteobacteria</taxon>
        <taxon>Cellvibrionales</taxon>
        <taxon>Microbulbiferaceae</taxon>
        <taxon>Microbulbifer</taxon>
    </lineage>
</organism>
<dbReference type="Gene3D" id="3.30.160.390">
    <property type="entry name" value="Integrase, DNA-binding domain"/>
    <property type="match status" value="1"/>
</dbReference>
<sequence>MGSLSDIELRRWIERGEYTEGKSDRQNGLYWVFRRSFRNPKWRLRYNFRGTARTMWLGDYPTMTLAEARKEAKRLQARITLGHDVALEKQERIRDAKARHEAARSAITFADLADDWYDRNVWQRHLQGNFKHPHIPRRQIDTRILPFIGKLPAEEVKPHHIDTILTAAAKDAPTVSNRLAGMLKAIFNHGIKRHLIQHNPATPFGIDDAGGKRKARARWLTRSELTILFNAMKTTSTLGRENELAFKLLILLGGRKMEVMTARWEEIDLNQGVWMMGADNKARRAMAVPLPAIAVDWLRELKRLAGASSWVFPARKMQSKGTPHISPDTLNRALDRLKPNLAGMESFTIHDLRRTARTHLAELGVKRDVAEMCLNHTIKGVEGVYNQYTYFNERRDALNQWADLIVALGGASEHQADAAASGGKPIEQCGAPPAGFLPFAPAVSK</sequence>
<dbReference type="InterPro" id="IPR013762">
    <property type="entry name" value="Integrase-like_cat_sf"/>
</dbReference>
<dbReference type="Gene3D" id="1.10.150.130">
    <property type="match status" value="1"/>
</dbReference>
<dbReference type="EMBL" id="FNQO01000002">
    <property type="protein sequence ID" value="SEA16367.1"/>
    <property type="molecule type" value="Genomic_DNA"/>
</dbReference>
<name>A0A1H3YY83_9GAMM</name>
<dbReference type="GO" id="GO:0015074">
    <property type="term" value="P:DNA integration"/>
    <property type="evidence" value="ECO:0007669"/>
    <property type="project" value="UniProtKB-KW"/>
</dbReference>
<dbReference type="RefSeq" id="WP_091387871.1">
    <property type="nucleotide sequence ID" value="NZ_FNQO01000002.1"/>
</dbReference>
<dbReference type="Pfam" id="PF22022">
    <property type="entry name" value="Phage_int_M"/>
    <property type="match status" value="1"/>
</dbReference>
<dbReference type="CDD" id="cd00801">
    <property type="entry name" value="INT_P4_C"/>
    <property type="match status" value="1"/>
</dbReference>
<dbReference type="GO" id="GO:0003677">
    <property type="term" value="F:DNA binding"/>
    <property type="evidence" value="ECO:0007669"/>
    <property type="project" value="UniProtKB-KW"/>
</dbReference>
<dbReference type="SUPFAM" id="SSF56349">
    <property type="entry name" value="DNA breaking-rejoining enzymes"/>
    <property type="match status" value="1"/>
</dbReference>
<keyword evidence="3" id="KW-0238">DNA-binding</keyword>
<gene>
    <name evidence="6" type="ORF">SAMN05216562_2054</name>
</gene>
<dbReference type="PROSITE" id="PS51898">
    <property type="entry name" value="TYR_RECOMBINASE"/>
    <property type="match status" value="1"/>
</dbReference>
<dbReference type="GO" id="GO:0006310">
    <property type="term" value="P:DNA recombination"/>
    <property type="evidence" value="ECO:0007669"/>
    <property type="project" value="UniProtKB-KW"/>
</dbReference>
<dbReference type="InterPro" id="IPR050808">
    <property type="entry name" value="Phage_Integrase"/>
</dbReference>
<dbReference type="AlphaFoldDB" id="A0A1H3YY83"/>
<dbReference type="InterPro" id="IPR011010">
    <property type="entry name" value="DNA_brk_join_enz"/>
</dbReference>
<evidence type="ECO:0000256" key="4">
    <source>
        <dbReference type="ARBA" id="ARBA00023172"/>
    </source>
</evidence>
<dbReference type="Pfam" id="PF13356">
    <property type="entry name" value="Arm-DNA-bind_3"/>
    <property type="match status" value="1"/>
</dbReference>
<evidence type="ECO:0000256" key="1">
    <source>
        <dbReference type="ARBA" id="ARBA00008857"/>
    </source>
</evidence>
<comment type="similarity">
    <text evidence="1">Belongs to the 'phage' integrase family.</text>
</comment>
<dbReference type="InterPro" id="IPR053876">
    <property type="entry name" value="Phage_int_M"/>
</dbReference>
<dbReference type="PANTHER" id="PTHR30629">
    <property type="entry name" value="PROPHAGE INTEGRASE"/>
    <property type="match status" value="1"/>
</dbReference>
<evidence type="ECO:0000256" key="3">
    <source>
        <dbReference type="ARBA" id="ARBA00023125"/>
    </source>
</evidence>
<keyword evidence="2" id="KW-0229">DNA integration</keyword>
<dbReference type="Gene3D" id="1.10.443.10">
    <property type="entry name" value="Intergrase catalytic core"/>
    <property type="match status" value="1"/>
</dbReference>
<dbReference type="Pfam" id="PF00589">
    <property type="entry name" value="Phage_integrase"/>
    <property type="match status" value="1"/>
</dbReference>
<evidence type="ECO:0000256" key="2">
    <source>
        <dbReference type="ARBA" id="ARBA00022908"/>
    </source>
</evidence>
<reference evidence="7" key="1">
    <citation type="submission" date="2016-10" db="EMBL/GenBank/DDBJ databases">
        <authorList>
            <person name="Varghese N."/>
            <person name="Submissions S."/>
        </authorList>
    </citation>
    <scope>NUCLEOTIDE SEQUENCE [LARGE SCALE GENOMIC DNA]</scope>
    <source>
        <strain evidence="7">CGMCC 1.10657</strain>
    </source>
</reference>
<protein>
    <submittedName>
        <fullName evidence="6">Site-specific recombinase XerD</fullName>
    </submittedName>
</protein>
<keyword evidence="7" id="KW-1185">Reference proteome</keyword>
<dbReference type="InterPro" id="IPR002104">
    <property type="entry name" value="Integrase_catalytic"/>
</dbReference>
<dbReference type="STRING" id="658218.SAMN05216562_2054"/>
<dbReference type="PANTHER" id="PTHR30629:SF2">
    <property type="entry name" value="PROPHAGE INTEGRASE INTS-RELATED"/>
    <property type="match status" value="1"/>
</dbReference>
<dbReference type="InterPro" id="IPR025166">
    <property type="entry name" value="Integrase_DNA_bind_dom"/>
</dbReference>
<dbReference type="InterPro" id="IPR010998">
    <property type="entry name" value="Integrase_recombinase_N"/>
</dbReference>
<evidence type="ECO:0000259" key="5">
    <source>
        <dbReference type="PROSITE" id="PS51898"/>
    </source>
</evidence>
<feature type="domain" description="Tyr recombinase" evidence="5">
    <location>
        <begin position="215"/>
        <end position="399"/>
    </location>
</feature>
<evidence type="ECO:0000313" key="7">
    <source>
        <dbReference type="Proteomes" id="UP000198658"/>
    </source>
</evidence>
<accession>A0A1H3YY83</accession>
<dbReference type="OrthoDB" id="9795573at2"/>
<evidence type="ECO:0000313" key="6">
    <source>
        <dbReference type="EMBL" id="SEA16367.1"/>
    </source>
</evidence>
<dbReference type="Proteomes" id="UP000198658">
    <property type="component" value="Unassembled WGS sequence"/>
</dbReference>